<dbReference type="EMBL" id="PDLM01000002">
    <property type="protein sequence ID" value="RDW84691.1"/>
    <property type="molecule type" value="Genomic_DNA"/>
</dbReference>
<dbReference type="STRING" id="1849047.A0A3D8SER5"/>
<protein>
    <submittedName>
        <fullName evidence="4">Uncharacterized protein</fullName>
    </submittedName>
</protein>
<feature type="transmembrane region" description="Helical" evidence="3">
    <location>
        <begin position="122"/>
        <end position="140"/>
    </location>
</feature>
<evidence type="ECO:0000313" key="5">
    <source>
        <dbReference type="Proteomes" id="UP000256645"/>
    </source>
</evidence>
<evidence type="ECO:0000256" key="3">
    <source>
        <dbReference type="SAM" id="Phobius"/>
    </source>
</evidence>
<dbReference type="OrthoDB" id="5422510at2759"/>
<feature type="transmembrane region" description="Helical" evidence="3">
    <location>
        <begin position="98"/>
        <end position="116"/>
    </location>
</feature>
<sequence length="496" mass="54852">MTDNSSPAARSSSTASPSTPFRKTLPGDEAASLRQRPPPTRFTSNGGDGSSPNLRRRSSTFSDYSLNEARRSFHETADDVLLPSPNGKDRMRHATSNWDSAPLAFALLPAIGGLLFKNGSSVITDIMLLGLAAIFLNWSVRLPWNWYHSAQAIRKKDEYSPETVLESDSDGDDALSFSQGSLDKVLEEEAEEKATPAAPRSNKRHPAHNEAASELYTYEVLALFSCFLFPVLGAYLLHTIRGQLTRPSEGLVSNYNLTIFLLASELRPMAHLIKLIQARTLHLQRVVSSNPYDNDSERVSSSEFQAMVQRIADLEARSLSAETPAVQNKKPVEQALTSKQTSILTTEVRRTLQPELDALNRAVRRYEKRATLQALQTESRLQDLESRLNDAISLAAAAANSGQRRHSFSAMIIEWSAAMVVLPLQAIGTLASLPFKTAIAVLNLGKTAVIGKKAPAVSEKKMRRERERDREVLSAKYSMHNGRMGLDRLQGRVTRR</sequence>
<keyword evidence="3" id="KW-1133">Transmembrane helix</keyword>
<keyword evidence="1" id="KW-0175">Coiled coil</keyword>
<feature type="region of interest" description="Disordered" evidence="2">
    <location>
        <begin position="1"/>
        <end position="58"/>
    </location>
</feature>
<keyword evidence="3" id="KW-0472">Membrane</keyword>
<evidence type="ECO:0000256" key="1">
    <source>
        <dbReference type="SAM" id="Coils"/>
    </source>
</evidence>
<dbReference type="PANTHER" id="PTHR42032:SF1">
    <property type="entry name" value="YALI0E30679P"/>
    <property type="match status" value="1"/>
</dbReference>
<proteinExistence type="predicted"/>
<name>A0A3D8SER5_9HELO</name>
<feature type="coiled-coil region" evidence="1">
    <location>
        <begin position="367"/>
        <end position="394"/>
    </location>
</feature>
<feature type="compositionally biased region" description="Polar residues" evidence="2">
    <location>
        <begin position="41"/>
        <end position="58"/>
    </location>
</feature>
<keyword evidence="5" id="KW-1185">Reference proteome</keyword>
<evidence type="ECO:0000256" key="2">
    <source>
        <dbReference type="SAM" id="MobiDB-lite"/>
    </source>
</evidence>
<dbReference type="PANTHER" id="PTHR42032">
    <property type="entry name" value="YALI0E30679P"/>
    <property type="match status" value="1"/>
</dbReference>
<dbReference type="Proteomes" id="UP000256645">
    <property type="component" value="Unassembled WGS sequence"/>
</dbReference>
<gene>
    <name evidence="4" type="ORF">BP6252_02281</name>
</gene>
<dbReference type="AlphaFoldDB" id="A0A3D8SER5"/>
<keyword evidence="3" id="KW-0812">Transmembrane</keyword>
<feature type="transmembrane region" description="Helical" evidence="3">
    <location>
        <begin position="215"/>
        <end position="237"/>
    </location>
</feature>
<comment type="caution">
    <text evidence="4">The sequence shown here is derived from an EMBL/GenBank/DDBJ whole genome shotgun (WGS) entry which is preliminary data.</text>
</comment>
<feature type="compositionally biased region" description="Low complexity" evidence="2">
    <location>
        <begin position="1"/>
        <end position="20"/>
    </location>
</feature>
<organism evidence="4 5">
    <name type="scientific">Coleophoma cylindrospora</name>
    <dbReference type="NCBI Taxonomy" id="1849047"/>
    <lineage>
        <taxon>Eukaryota</taxon>
        <taxon>Fungi</taxon>
        <taxon>Dikarya</taxon>
        <taxon>Ascomycota</taxon>
        <taxon>Pezizomycotina</taxon>
        <taxon>Leotiomycetes</taxon>
        <taxon>Helotiales</taxon>
        <taxon>Dermateaceae</taxon>
        <taxon>Coleophoma</taxon>
    </lineage>
</organism>
<evidence type="ECO:0000313" key="4">
    <source>
        <dbReference type="EMBL" id="RDW84691.1"/>
    </source>
</evidence>
<reference evidence="4 5" key="1">
    <citation type="journal article" date="2018" name="IMA Fungus">
        <title>IMA Genome-F 9: Draft genome sequence of Annulohypoxylon stygium, Aspergillus mulundensis, Berkeleyomyces basicola (syn. Thielaviopsis basicola), Ceratocystis smalleyi, two Cercospora beticola strains, Coleophoma cylindrospora, Fusarium fracticaudum, Phialophora cf. hyalina, and Morchella septimelata.</title>
        <authorList>
            <person name="Wingfield B.D."/>
            <person name="Bills G.F."/>
            <person name="Dong Y."/>
            <person name="Huang W."/>
            <person name="Nel W.J."/>
            <person name="Swalarsk-Parry B.S."/>
            <person name="Vaghefi N."/>
            <person name="Wilken P.M."/>
            <person name="An Z."/>
            <person name="de Beer Z.W."/>
            <person name="De Vos L."/>
            <person name="Chen L."/>
            <person name="Duong T.A."/>
            <person name="Gao Y."/>
            <person name="Hammerbacher A."/>
            <person name="Kikkert J.R."/>
            <person name="Li Y."/>
            <person name="Li H."/>
            <person name="Li K."/>
            <person name="Li Q."/>
            <person name="Liu X."/>
            <person name="Ma X."/>
            <person name="Naidoo K."/>
            <person name="Pethybridge S.J."/>
            <person name="Sun J."/>
            <person name="Steenkamp E.T."/>
            <person name="van der Nest M.A."/>
            <person name="van Wyk S."/>
            <person name="Wingfield M.J."/>
            <person name="Xiong C."/>
            <person name="Yue Q."/>
            <person name="Zhang X."/>
        </authorList>
    </citation>
    <scope>NUCLEOTIDE SEQUENCE [LARGE SCALE GENOMIC DNA]</scope>
    <source>
        <strain evidence="4 5">BP6252</strain>
    </source>
</reference>
<accession>A0A3D8SER5</accession>